<organism evidence="2 3">
    <name type="scientific">Podarcis lilfordi</name>
    <name type="common">Lilford's wall lizard</name>
    <dbReference type="NCBI Taxonomy" id="74358"/>
    <lineage>
        <taxon>Eukaryota</taxon>
        <taxon>Metazoa</taxon>
        <taxon>Chordata</taxon>
        <taxon>Craniata</taxon>
        <taxon>Vertebrata</taxon>
        <taxon>Euteleostomi</taxon>
        <taxon>Lepidosauria</taxon>
        <taxon>Squamata</taxon>
        <taxon>Bifurcata</taxon>
        <taxon>Unidentata</taxon>
        <taxon>Episquamata</taxon>
        <taxon>Laterata</taxon>
        <taxon>Lacertibaenia</taxon>
        <taxon>Lacertidae</taxon>
        <taxon>Podarcis</taxon>
    </lineage>
</organism>
<feature type="region of interest" description="Disordered" evidence="1">
    <location>
        <begin position="1"/>
        <end position="44"/>
    </location>
</feature>
<proteinExistence type="predicted"/>
<accession>A0AA35JXN8</accession>
<sequence>MKLVGDDDPRKQMPAAKKIASLAPDTQGCFTRKGNSTNHNSGEHMEWSMDGALHVQACAEVHMFFIENQYAHPSQWR</sequence>
<evidence type="ECO:0000256" key="1">
    <source>
        <dbReference type="SAM" id="MobiDB-lite"/>
    </source>
</evidence>
<keyword evidence="3" id="KW-1185">Reference proteome</keyword>
<dbReference type="EMBL" id="OX395127">
    <property type="protein sequence ID" value="CAI5767506.1"/>
    <property type="molecule type" value="Genomic_DNA"/>
</dbReference>
<name>A0AA35JXN8_9SAUR</name>
<feature type="compositionally biased region" description="Basic and acidic residues" evidence="1">
    <location>
        <begin position="1"/>
        <end position="11"/>
    </location>
</feature>
<dbReference type="AlphaFoldDB" id="A0AA35JXN8"/>
<gene>
    <name evidence="2" type="ORF">PODLI_1B038198</name>
</gene>
<evidence type="ECO:0000313" key="2">
    <source>
        <dbReference type="EMBL" id="CAI5767506.1"/>
    </source>
</evidence>
<evidence type="ECO:0000313" key="3">
    <source>
        <dbReference type="Proteomes" id="UP001178461"/>
    </source>
</evidence>
<reference evidence="2" key="1">
    <citation type="submission" date="2022-12" db="EMBL/GenBank/DDBJ databases">
        <authorList>
            <person name="Alioto T."/>
            <person name="Alioto T."/>
            <person name="Gomez Garrido J."/>
        </authorList>
    </citation>
    <scope>NUCLEOTIDE SEQUENCE</scope>
</reference>
<dbReference type="Proteomes" id="UP001178461">
    <property type="component" value="Chromosome 2"/>
</dbReference>
<protein>
    <submittedName>
        <fullName evidence="2">Uncharacterized protein</fullName>
    </submittedName>
</protein>